<proteinExistence type="predicted"/>
<accession>A0A0E9WQN2</accession>
<protein>
    <submittedName>
        <fullName evidence="1">Uncharacterized protein</fullName>
    </submittedName>
</protein>
<dbReference type="AlphaFoldDB" id="A0A0E9WQN2"/>
<reference evidence="1" key="2">
    <citation type="journal article" date="2015" name="Fish Shellfish Immunol.">
        <title>Early steps in the European eel (Anguilla anguilla)-Vibrio vulnificus interaction in the gills: Role of the RtxA13 toxin.</title>
        <authorList>
            <person name="Callol A."/>
            <person name="Pajuelo D."/>
            <person name="Ebbesson L."/>
            <person name="Teles M."/>
            <person name="MacKenzie S."/>
            <person name="Amaro C."/>
        </authorList>
    </citation>
    <scope>NUCLEOTIDE SEQUENCE</scope>
</reference>
<organism evidence="1">
    <name type="scientific">Anguilla anguilla</name>
    <name type="common">European freshwater eel</name>
    <name type="synonym">Muraena anguilla</name>
    <dbReference type="NCBI Taxonomy" id="7936"/>
    <lineage>
        <taxon>Eukaryota</taxon>
        <taxon>Metazoa</taxon>
        <taxon>Chordata</taxon>
        <taxon>Craniata</taxon>
        <taxon>Vertebrata</taxon>
        <taxon>Euteleostomi</taxon>
        <taxon>Actinopterygii</taxon>
        <taxon>Neopterygii</taxon>
        <taxon>Teleostei</taxon>
        <taxon>Anguilliformes</taxon>
        <taxon>Anguillidae</taxon>
        <taxon>Anguilla</taxon>
    </lineage>
</organism>
<reference evidence="1" key="1">
    <citation type="submission" date="2014-11" db="EMBL/GenBank/DDBJ databases">
        <authorList>
            <person name="Amaro Gonzalez C."/>
        </authorList>
    </citation>
    <scope>NUCLEOTIDE SEQUENCE</scope>
</reference>
<evidence type="ECO:0000313" key="1">
    <source>
        <dbReference type="EMBL" id="JAH92692.1"/>
    </source>
</evidence>
<name>A0A0E9WQN2_ANGAN</name>
<sequence length="57" mass="6434">MVLPLLNTLSVFSCDRPQTPNALISSHSKTYRTSVNTTSIIHSRTAWPIKEHTLKLK</sequence>
<dbReference type="EMBL" id="GBXM01015885">
    <property type="protein sequence ID" value="JAH92692.1"/>
    <property type="molecule type" value="Transcribed_RNA"/>
</dbReference>